<dbReference type="PANTHER" id="PTHR11410:SF0">
    <property type="entry name" value="ATP SYNTHASE SUBUNIT A"/>
    <property type="match status" value="1"/>
</dbReference>
<keyword evidence="6 11" id="KW-0375">Hydrogen ion transport</keyword>
<dbReference type="RefSeq" id="WP_140929613.1">
    <property type="nucleotide sequence ID" value="NZ_VFSU01000034.1"/>
</dbReference>
<evidence type="ECO:0000256" key="1">
    <source>
        <dbReference type="ARBA" id="ARBA00004141"/>
    </source>
</evidence>
<dbReference type="NCBIfam" id="NF004482">
    <property type="entry name" value="PRK05815.2-4"/>
    <property type="match status" value="1"/>
</dbReference>
<dbReference type="GO" id="GO:0005886">
    <property type="term" value="C:plasma membrane"/>
    <property type="evidence" value="ECO:0007669"/>
    <property type="project" value="UniProtKB-SubCell"/>
</dbReference>
<dbReference type="GO" id="GO:0045259">
    <property type="term" value="C:proton-transporting ATP synthase complex"/>
    <property type="evidence" value="ECO:0007669"/>
    <property type="project" value="UniProtKB-KW"/>
</dbReference>
<sequence length="247" mass="26823">MANPLEQFEIKRYAELSVAGADAAFTNASLFMLLVLGITLLFFWLGSRNPQLVPGRWQAALEGVTGFISGMVDENIGPKGRAFVPFVFSLFIFVLVANLVGLFPYSFTVTSHIIVTFAFAALIFLVCVGVGLWKHGLHFFSLFVPENTPIVLMPLIVLIELISFLSRPLTLSIRLFANMTAGHILLKVFAGFVISLAAAGGALAAISVLPFAMTVAFYGLELIVAVVQAYVFALLTCIYLNDSINLH</sequence>
<keyword evidence="7 11" id="KW-1133">Transmembrane helix</keyword>
<evidence type="ECO:0000256" key="5">
    <source>
        <dbReference type="ARBA" id="ARBA00022692"/>
    </source>
</evidence>
<evidence type="ECO:0000256" key="4">
    <source>
        <dbReference type="ARBA" id="ARBA00022547"/>
    </source>
</evidence>
<keyword evidence="11" id="KW-1003">Cell membrane</keyword>
<dbReference type="InterPro" id="IPR023011">
    <property type="entry name" value="ATP_synth_F0_asu_AS"/>
</dbReference>
<dbReference type="Gene3D" id="1.20.120.220">
    <property type="entry name" value="ATP synthase, F0 complex, subunit A"/>
    <property type="match status" value="1"/>
</dbReference>
<evidence type="ECO:0000256" key="8">
    <source>
        <dbReference type="ARBA" id="ARBA00023065"/>
    </source>
</evidence>
<evidence type="ECO:0000313" key="13">
    <source>
        <dbReference type="EMBL" id="TPE58761.1"/>
    </source>
</evidence>
<dbReference type="PROSITE" id="PS00449">
    <property type="entry name" value="ATPASE_A"/>
    <property type="match status" value="1"/>
</dbReference>
<dbReference type="CDD" id="cd00310">
    <property type="entry name" value="ATP-synt_Fo_a_6"/>
    <property type="match status" value="1"/>
</dbReference>
<comment type="caution">
    <text evidence="13">The sequence shown here is derived from an EMBL/GenBank/DDBJ whole genome shotgun (WGS) entry which is preliminary data.</text>
</comment>
<dbReference type="PANTHER" id="PTHR11410">
    <property type="entry name" value="ATP SYNTHASE SUBUNIT A"/>
    <property type="match status" value="1"/>
</dbReference>
<feature type="transmembrane region" description="Helical" evidence="11">
    <location>
        <begin position="153"/>
        <end position="177"/>
    </location>
</feature>
<comment type="subcellular location">
    <subcellularLocation>
        <location evidence="11 12">Cell membrane</location>
        <topology evidence="11 12">Multi-pass membrane protein</topology>
    </subcellularLocation>
    <subcellularLocation>
        <location evidence="1">Membrane</location>
        <topology evidence="1">Multi-pass membrane protein</topology>
    </subcellularLocation>
</comment>
<evidence type="ECO:0000256" key="3">
    <source>
        <dbReference type="ARBA" id="ARBA00022448"/>
    </source>
</evidence>
<dbReference type="InterPro" id="IPR035908">
    <property type="entry name" value="F0_ATP_A_sf"/>
</dbReference>
<dbReference type="Pfam" id="PF00119">
    <property type="entry name" value="ATP-synt_A"/>
    <property type="match status" value="1"/>
</dbReference>
<evidence type="ECO:0000256" key="12">
    <source>
        <dbReference type="RuleBase" id="RU000483"/>
    </source>
</evidence>
<feature type="transmembrane region" description="Helical" evidence="11">
    <location>
        <begin position="215"/>
        <end position="240"/>
    </location>
</feature>
<feature type="transmembrane region" description="Helical" evidence="11">
    <location>
        <begin position="113"/>
        <end position="133"/>
    </location>
</feature>
<dbReference type="FunFam" id="1.20.120.220:FF:000003">
    <property type="entry name" value="ATP synthase subunit a"/>
    <property type="match status" value="1"/>
</dbReference>
<dbReference type="OrthoDB" id="9809130at2"/>
<comment type="function">
    <text evidence="11 12">Key component of the proton channel; it plays a direct role in the translocation of protons across the membrane.</text>
</comment>
<dbReference type="InterPro" id="IPR000568">
    <property type="entry name" value="ATP_synth_F0_asu"/>
</dbReference>
<keyword evidence="5 11" id="KW-0812">Transmembrane</keyword>
<feature type="transmembrane region" description="Helical" evidence="11">
    <location>
        <begin position="21"/>
        <end position="45"/>
    </location>
</feature>
<keyword evidence="3 11" id="KW-0813">Transport</keyword>
<evidence type="ECO:0000256" key="9">
    <source>
        <dbReference type="ARBA" id="ARBA00023136"/>
    </source>
</evidence>
<keyword evidence="8 11" id="KW-0406">Ion transport</keyword>
<evidence type="ECO:0000256" key="6">
    <source>
        <dbReference type="ARBA" id="ARBA00022781"/>
    </source>
</evidence>
<feature type="transmembrane region" description="Helical" evidence="11">
    <location>
        <begin position="82"/>
        <end position="101"/>
    </location>
</feature>
<dbReference type="HAMAP" id="MF_01393">
    <property type="entry name" value="ATP_synth_a_bact"/>
    <property type="match status" value="1"/>
</dbReference>
<dbReference type="GO" id="GO:0046933">
    <property type="term" value="F:proton-transporting ATP synthase activity, rotational mechanism"/>
    <property type="evidence" value="ECO:0007669"/>
    <property type="project" value="UniProtKB-UniRule"/>
</dbReference>
<keyword evidence="10 11" id="KW-0066">ATP synthesis</keyword>
<evidence type="ECO:0000313" key="14">
    <source>
        <dbReference type="Proteomes" id="UP000319897"/>
    </source>
</evidence>
<dbReference type="SUPFAM" id="SSF81336">
    <property type="entry name" value="F1F0 ATP synthase subunit A"/>
    <property type="match status" value="1"/>
</dbReference>
<evidence type="ECO:0000256" key="2">
    <source>
        <dbReference type="ARBA" id="ARBA00006810"/>
    </source>
</evidence>
<evidence type="ECO:0000256" key="7">
    <source>
        <dbReference type="ARBA" id="ARBA00022989"/>
    </source>
</evidence>
<keyword evidence="4 11" id="KW-0138">CF(0)</keyword>
<dbReference type="AlphaFoldDB" id="A0A501XDU9"/>
<accession>A0A501XDU9</accession>
<protein>
    <recommendedName>
        <fullName evidence="11 12">ATP synthase subunit a</fullName>
    </recommendedName>
    <alternativeName>
        <fullName evidence="11">ATP synthase F0 sector subunit a</fullName>
    </alternativeName>
    <alternativeName>
        <fullName evidence="11">F-ATPase subunit 6</fullName>
    </alternativeName>
</protein>
<reference evidence="13 14" key="1">
    <citation type="submission" date="2019-06" db="EMBL/GenBank/DDBJ databases">
        <authorList>
            <person name="Lee I."/>
            <person name="Jang G.I."/>
            <person name="Hwang C.Y."/>
        </authorList>
    </citation>
    <scope>NUCLEOTIDE SEQUENCE [LARGE SCALE GENOMIC DNA]</scope>
    <source>
        <strain evidence="13 14">PAMC 28131</strain>
    </source>
</reference>
<organism evidence="13 14">
    <name type="scientific">Sandaracinobacter neustonicus</name>
    <dbReference type="NCBI Taxonomy" id="1715348"/>
    <lineage>
        <taxon>Bacteria</taxon>
        <taxon>Pseudomonadati</taxon>
        <taxon>Pseudomonadota</taxon>
        <taxon>Alphaproteobacteria</taxon>
        <taxon>Sphingomonadales</taxon>
        <taxon>Sphingosinicellaceae</taxon>
        <taxon>Sandaracinobacter</taxon>
    </lineage>
</organism>
<dbReference type="PRINTS" id="PR00123">
    <property type="entry name" value="ATPASEA"/>
</dbReference>
<evidence type="ECO:0000256" key="10">
    <source>
        <dbReference type="ARBA" id="ARBA00023310"/>
    </source>
</evidence>
<dbReference type="InterPro" id="IPR045083">
    <property type="entry name" value="ATP_synth_F0_asu_bact/mt"/>
</dbReference>
<gene>
    <name evidence="11" type="primary">atpB</name>
    <name evidence="13" type="ORF">FJQ54_17095</name>
</gene>
<proteinExistence type="inferred from homology"/>
<evidence type="ECO:0000256" key="11">
    <source>
        <dbReference type="HAMAP-Rule" id="MF_01393"/>
    </source>
</evidence>
<dbReference type="Proteomes" id="UP000319897">
    <property type="component" value="Unassembled WGS sequence"/>
</dbReference>
<keyword evidence="14" id="KW-1185">Reference proteome</keyword>
<keyword evidence="9 11" id="KW-0472">Membrane</keyword>
<dbReference type="EMBL" id="VFSU01000034">
    <property type="protein sequence ID" value="TPE58761.1"/>
    <property type="molecule type" value="Genomic_DNA"/>
</dbReference>
<feature type="transmembrane region" description="Helical" evidence="11">
    <location>
        <begin position="184"/>
        <end position="209"/>
    </location>
</feature>
<comment type="similarity">
    <text evidence="2 11 12">Belongs to the ATPase A chain family.</text>
</comment>
<dbReference type="NCBIfam" id="TIGR01131">
    <property type="entry name" value="ATP_synt_6_or_A"/>
    <property type="match status" value="1"/>
</dbReference>
<name>A0A501XDU9_9SPHN</name>